<feature type="compositionally biased region" description="Polar residues" evidence="7">
    <location>
        <begin position="178"/>
        <end position="189"/>
    </location>
</feature>
<dbReference type="EMBL" id="JAGRRH010000015">
    <property type="protein sequence ID" value="KAG7356405.1"/>
    <property type="molecule type" value="Genomic_DNA"/>
</dbReference>
<dbReference type="PANTHER" id="PTHR13678:SF2">
    <property type="entry name" value="VACUOLAR PROTEIN SORTING-ASSOCIATED PROTEIN 37A"/>
    <property type="match status" value="1"/>
</dbReference>
<dbReference type="InterPro" id="IPR009851">
    <property type="entry name" value="Mod_r"/>
</dbReference>
<feature type="domain" description="VPS37 C-terminal" evidence="8">
    <location>
        <begin position="240"/>
        <end position="385"/>
    </location>
</feature>
<dbReference type="GO" id="GO:0043162">
    <property type="term" value="P:ubiquitin-dependent protein catabolic process via the multivesicular body sorting pathway"/>
    <property type="evidence" value="ECO:0007669"/>
    <property type="project" value="TreeGrafter"/>
</dbReference>
<dbReference type="GO" id="GO:0006623">
    <property type="term" value="P:protein targeting to vacuole"/>
    <property type="evidence" value="ECO:0007669"/>
    <property type="project" value="TreeGrafter"/>
</dbReference>
<keyword evidence="3" id="KW-0813">Transport</keyword>
<organism evidence="9 10">
    <name type="scientific">Nitzschia inconspicua</name>
    <dbReference type="NCBI Taxonomy" id="303405"/>
    <lineage>
        <taxon>Eukaryota</taxon>
        <taxon>Sar</taxon>
        <taxon>Stramenopiles</taxon>
        <taxon>Ochrophyta</taxon>
        <taxon>Bacillariophyta</taxon>
        <taxon>Bacillariophyceae</taxon>
        <taxon>Bacillariophycidae</taxon>
        <taxon>Bacillariales</taxon>
        <taxon>Bacillariaceae</taxon>
        <taxon>Nitzschia</taxon>
    </lineage>
</organism>
<feature type="region of interest" description="Disordered" evidence="7">
    <location>
        <begin position="1"/>
        <end position="44"/>
    </location>
</feature>
<gene>
    <name evidence="9" type="ORF">IV203_001091</name>
</gene>
<comment type="subcellular location">
    <subcellularLocation>
        <location evidence="1">Endosome</location>
    </subcellularLocation>
</comment>
<evidence type="ECO:0000256" key="5">
    <source>
        <dbReference type="ARBA" id="ARBA00022927"/>
    </source>
</evidence>
<keyword evidence="6" id="KW-0175">Coiled coil</keyword>
<protein>
    <submittedName>
        <fullName evidence="9">Modifier of rudimentary Modr protein</fullName>
    </submittedName>
</protein>
<feature type="coiled-coil region" evidence="6">
    <location>
        <begin position="287"/>
        <end position="355"/>
    </location>
</feature>
<sequence length="396" mass="44079">MFSWSNGGTSSSTTTARASSYPGRRLGNVHTPVAGSIRPPSTNGEITRAQHLQSYLEDSTLQRSTRRVSSDDTTYDTVFQTTSGDTLILRVNVPLQSSFAEFCPAMTLAGVKVRHPWVDSSGRSMRITGYDPIQSEQSWKESRIKLGDAVHAVVKHLQLNPPQILEITDKGLQSIQQKKTNTNNGSRITATPPRNGMNGSRTVAQHANDAPPSYNIVAEATPAPEVPMPTIPIKFSELEGMSRQQLDDLMDDELEFMSLIYKLPVYDKIYTIGSSRLNENVQLAKGNLSHESKLQELQNDVKSLHQKLQEKMKAFSVLEAKQNAICAPPDRADTLRKLNKAKKEALDQSEEMAEAWVEGDSGNNVDDFCKNFLDSRKVHHMRAAKMEILKNSPDRR</sequence>
<evidence type="ECO:0000313" key="9">
    <source>
        <dbReference type="EMBL" id="KAG7356405.1"/>
    </source>
</evidence>
<keyword evidence="4" id="KW-0967">Endosome</keyword>
<keyword evidence="10" id="KW-1185">Reference proteome</keyword>
<dbReference type="Proteomes" id="UP000693970">
    <property type="component" value="Unassembled WGS sequence"/>
</dbReference>
<name>A0A9K3L698_9STRA</name>
<accession>A0A9K3L698</accession>
<evidence type="ECO:0000259" key="8">
    <source>
        <dbReference type="Pfam" id="PF07200"/>
    </source>
</evidence>
<dbReference type="AlphaFoldDB" id="A0A9K3L698"/>
<evidence type="ECO:0000256" key="6">
    <source>
        <dbReference type="SAM" id="Coils"/>
    </source>
</evidence>
<keyword evidence="5" id="KW-0653">Protein transport</keyword>
<comment type="similarity">
    <text evidence="2">Belongs to the VPS37 family.</text>
</comment>
<dbReference type="PANTHER" id="PTHR13678">
    <property type="entry name" value="VACUOLAR PROTEIN SORTING-ASSOCIATED PROTEIN 37"/>
    <property type="match status" value="1"/>
</dbReference>
<reference evidence="9" key="2">
    <citation type="submission" date="2021-04" db="EMBL/GenBank/DDBJ databases">
        <authorList>
            <person name="Podell S."/>
        </authorList>
    </citation>
    <scope>NUCLEOTIDE SEQUENCE</scope>
    <source>
        <strain evidence="9">Hildebrandi</strain>
    </source>
</reference>
<evidence type="ECO:0000256" key="4">
    <source>
        <dbReference type="ARBA" id="ARBA00022753"/>
    </source>
</evidence>
<evidence type="ECO:0000256" key="7">
    <source>
        <dbReference type="SAM" id="MobiDB-lite"/>
    </source>
</evidence>
<evidence type="ECO:0000256" key="2">
    <source>
        <dbReference type="ARBA" id="ARBA00007617"/>
    </source>
</evidence>
<feature type="compositionally biased region" description="Low complexity" evidence="7">
    <location>
        <begin position="1"/>
        <end position="20"/>
    </location>
</feature>
<dbReference type="Pfam" id="PF07200">
    <property type="entry name" value="Mod_r"/>
    <property type="match status" value="1"/>
</dbReference>
<dbReference type="GO" id="GO:0006612">
    <property type="term" value="P:protein targeting to membrane"/>
    <property type="evidence" value="ECO:0007669"/>
    <property type="project" value="TreeGrafter"/>
</dbReference>
<reference evidence="9" key="1">
    <citation type="journal article" date="2021" name="Sci. Rep.">
        <title>Diploid genomic architecture of Nitzschia inconspicua, an elite biomass production diatom.</title>
        <authorList>
            <person name="Oliver A."/>
            <person name="Podell S."/>
            <person name="Pinowska A."/>
            <person name="Traller J.C."/>
            <person name="Smith S.R."/>
            <person name="McClure R."/>
            <person name="Beliaev A."/>
            <person name="Bohutskyi P."/>
            <person name="Hill E.A."/>
            <person name="Rabines A."/>
            <person name="Zheng H."/>
            <person name="Allen L.Z."/>
            <person name="Kuo A."/>
            <person name="Grigoriev I.V."/>
            <person name="Allen A.E."/>
            <person name="Hazlebeck D."/>
            <person name="Allen E.E."/>
        </authorList>
    </citation>
    <scope>NUCLEOTIDE SEQUENCE</scope>
    <source>
        <strain evidence="9">Hildebrandi</strain>
    </source>
</reference>
<feature type="region of interest" description="Disordered" evidence="7">
    <location>
        <begin position="178"/>
        <end position="198"/>
    </location>
</feature>
<dbReference type="GO" id="GO:0000813">
    <property type="term" value="C:ESCRT I complex"/>
    <property type="evidence" value="ECO:0007669"/>
    <property type="project" value="TreeGrafter"/>
</dbReference>
<evidence type="ECO:0000313" key="10">
    <source>
        <dbReference type="Proteomes" id="UP000693970"/>
    </source>
</evidence>
<evidence type="ECO:0000256" key="1">
    <source>
        <dbReference type="ARBA" id="ARBA00004177"/>
    </source>
</evidence>
<evidence type="ECO:0000256" key="3">
    <source>
        <dbReference type="ARBA" id="ARBA00022448"/>
    </source>
</evidence>
<proteinExistence type="inferred from homology"/>
<dbReference type="OrthoDB" id="10260857at2759"/>
<comment type="caution">
    <text evidence="9">The sequence shown here is derived from an EMBL/GenBank/DDBJ whole genome shotgun (WGS) entry which is preliminary data.</text>
</comment>